<reference evidence="4 5" key="1">
    <citation type="journal article" date="2019" name="Nat. Ecol. Evol.">
        <title>Megaphylogeny resolves global patterns of mushroom evolution.</title>
        <authorList>
            <person name="Varga T."/>
            <person name="Krizsan K."/>
            <person name="Foldi C."/>
            <person name="Dima B."/>
            <person name="Sanchez-Garcia M."/>
            <person name="Sanchez-Ramirez S."/>
            <person name="Szollosi G.J."/>
            <person name="Szarkandi J.G."/>
            <person name="Papp V."/>
            <person name="Albert L."/>
            <person name="Andreopoulos W."/>
            <person name="Angelini C."/>
            <person name="Antonin V."/>
            <person name="Barry K.W."/>
            <person name="Bougher N.L."/>
            <person name="Buchanan P."/>
            <person name="Buyck B."/>
            <person name="Bense V."/>
            <person name="Catcheside P."/>
            <person name="Chovatia M."/>
            <person name="Cooper J."/>
            <person name="Damon W."/>
            <person name="Desjardin D."/>
            <person name="Finy P."/>
            <person name="Geml J."/>
            <person name="Haridas S."/>
            <person name="Hughes K."/>
            <person name="Justo A."/>
            <person name="Karasinski D."/>
            <person name="Kautmanova I."/>
            <person name="Kiss B."/>
            <person name="Kocsube S."/>
            <person name="Kotiranta H."/>
            <person name="LaButti K.M."/>
            <person name="Lechner B.E."/>
            <person name="Liimatainen K."/>
            <person name="Lipzen A."/>
            <person name="Lukacs Z."/>
            <person name="Mihaltcheva S."/>
            <person name="Morgado L.N."/>
            <person name="Niskanen T."/>
            <person name="Noordeloos M.E."/>
            <person name="Ohm R.A."/>
            <person name="Ortiz-Santana B."/>
            <person name="Ovrebo C."/>
            <person name="Racz N."/>
            <person name="Riley R."/>
            <person name="Savchenko A."/>
            <person name="Shiryaev A."/>
            <person name="Soop K."/>
            <person name="Spirin V."/>
            <person name="Szebenyi C."/>
            <person name="Tomsovsky M."/>
            <person name="Tulloss R.E."/>
            <person name="Uehling J."/>
            <person name="Grigoriev I.V."/>
            <person name="Vagvolgyi C."/>
            <person name="Papp T."/>
            <person name="Martin F.M."/>
            <person name="Miettinen O."/>
            <person name="Hibbett D.S."/>
            <person name="Nagy L.G."/>
        </authorList>
    </citation>
    <scope>NUCLEOTIDE SEQUENCE [LARGE SCALE GENOMIC DNA]</scope>
    <source>
        <strain evidence="4 5">HHB13444</strain>
    </source>
</reference>
<feature type="compositionally biased region" description="Low complexity" evidence="1">
    <location>
        <begin position="161"/>
        <end position="236"/>
    </location>
</feature>
<feature type="compositionally biased region" description="Low complexity" evidence="1">
    <location>
        <begin position="386"/>
        <end position="403"/>
    </location>
</feature>
<feature type="region of interest" description="Disordered" evidence="1">
    <location>
        <begin position="153"/>
        <end position="257"/>
    </location>
</feature>
<evidence type="ECO:0000313" key="5">
    <source>
        <dbReference type="Proteomes" id="UP000308197"/>
    </source>
</evidence>
<feature type="compositionally biased region" description="Low complexity" evidence="1">
    <location>
        <begin position="434"/>
        <end position="449"/>
    </location>
</feature>
<keyword evidence="2" id="KW-0812">Transmembrane</keyword>
<gene>
    <name evidence="4" type="ORF">K466DRAFT_359919</name>
</gene>
<evidence type="ECO:0000256" key="2">
    <source>
        <dbReference type="SAM" id="Phobius"/>
    </source>
</evidence>
<accession>A0A5C3NVA1</accession>
<dbReference type="STRING" id="1314778.A0A5C3NVA1"/>
<organism evidence="4 5">
    <name type="scientific">Polyporus arcularius HHB13444</name>
    <dbReference type="NCBI Taxonomy" id="1314778"/>
    <lineage>
        <taxon>Eukaryota</taxon>
        <taxon>Fungi</taxon>
        <taxon>Dikarya</taxon>
        <taxon>Basidiomycota</taxon>
        <taxon>Agaricomycotina</taxon>
        <taxon>Agaricomycetes</taxon>
        <taxon>Polyporales</taxon>
        <taxon>Polyporaceae</taxon>
        <taxon>Polyporus</taxon>
    </lineage>
</organism>
<feature type="transmembrane region" description="Helical" evidence="2">
    <location>
        <begin position="274"/>
        <end position="296"/>
    </location>
</feature>
<feature type="region of interest" description="Disordered" evidence="1">
    <location>
        <begin position="434"/>
        <end position="454"/>
    </location>
</feature>
<feature type="region of interest" description="Disordered" evidence="1">
    <location>
        <begin position="314"/>
        <end position="364"/>
    </location>
</feature>
<feature type="chain" id="PRO_5022890893" evidence="3">
    <location>
        <begin position="24"/>
        <end position="501"/>
    </location>
</feature>
<keyword evidence="2" id="KW-0472">Membrane</keyword>
<proteinExistence type="predicted"/>
<keyword evidence="3" id="KW-0732">Signal</keyword>
<evidence type="ECO:0000256" key="1">
    <source>
        <dbReference type="SAM" id="MobiDB-lite"/>
    </source>
</evidence>
<dbReference type="Gene3D" id="2.60.120.260">
    <property type="entry name" value="Galactose-binding domain-like"/>
    <property type="match status" value="1"/>
</dbReference>
<evidence type="ECO:0000256" key="3">
    <source>
        <dbReference type="SAM" id="SignalP"/>
    </source>
</evidence>
<keyword evidence="2" id="KW-1133">Transmembrane helix</keyword>
<feature type="region of interest" description="Disordered" evidence="1">
    <location>
        <begin position="380"/>
        <end position="419"/>
    </location>
</feature>
<dbReference type="AlphaFoldDB" id="A0A5C3NVA1"/>
<keyword evidence="5" id="KW-1185">Reference proteome</keyword>
<protein>
    <submittedName>
        <fullName evidence="4">Uncharacterized protein</fullName>
    </submittedName>
</protein>
<feature type="signal peptide" evidence="3">
    <location>
        <begin position="1"/>
        <end position="23"/>
    </location>
</feature>
<name>A0A5C3NVA1_9APHY</name>
<sequence>MGCWWSWICALLTTSSFFPLVLAGTATADDTDAGMVYSGLWVPDGDPNTFGHHDTWTNQSGASVGFDFIGTQIQVFATRRPAGTYLTNVSFSIDGGPPTQWVTSDFVPEITYQNLVYTSPSLPATQHYIIITNFGEIFWLDYVMFTTADSLPGGGGGGGVSSSTSTSTSTSTSITSSKVLPTSSSESPRSSAHSATVNSQSDATTNTSSSSSTTEPSTTLTSSSSAVSAGSDSISTDGAPLSVTPTQTSTDGGTGTALAVPANASSGSSSHTPIIIGVVVGVVGLIALLLATLWWLRMRSRPREQSVPEMSFANAPELGLPTSHSSKDRSALSSPQTPHSGVPPLVAGNVRNADPPSPADPAGHVATSEANVLLHPEKLRQDESSSARVSGLSSSLSSSVPGAQRPVASAPEPRISSTSALLNGTADGLRSSFADSSASGSYATTSGASQGPTVRMVRYSRDAGIRLAGGPLGEADSQEWTPVEFDEVETLPPSYAQIHGR</sequence>
<dbReference type="EMBL" id="ML211677">
    <property type="protein sequence ID" value="TFK80962.1"/>
    <property type="molecule type" value="Genomic_DNA"/>
</dbReference>
<dbReference type="InParanoid" id="A0A5C3NVA1"/>
<evidence type="ECO:0000313" key="4">
    <source>
        <dbReference type="EMBL" id="TFK80962.1"/>
    </source>
</evidence>
<dbReference type="Proteomes" id="UP000308197">
    <property type="component" value="Unassembled WGS sequence"/>
</dbReference>